<gene>
    <name evidence="4" type="ORF">AVDCRST_MAG03-2404</name>
</gene>
<dbReference type="AlphaFoldDB" id="A0A6J4PQ11"/>
<accession>A0A6J4PQ11</accession>
<proteinExistence type="predicted"/>
<evidence type="ECO:0000259" key="3">
    <source>
        <dbReference type="PROSITE" id="PS51635"/>
    </source>
</evidence>
<dbReference type="GO" id="GO:0016042">
    <property type="term" value="P:lipid catabolic process"/>
    <property type="evidence" value="ECO:0007669"/>
    <property type="project" value="UniProtKB-UniRule"/>
</dbReference>
<protein>
    <submittedName>
        <fullName evidence="4">Lysophospholipase-like family protein</fullName>
    </submittedName>
</protein>
<dbReference type="EMBL" id="CADCUT010000149">
    <property type="protein sequence ID" value="CAA9418752.1"/>
    <property type="molecule type" value="Genomic_DNA"/>
</dbReference>
<keyword evidence="2" id="KW-0378">Hydrolase</keyword>
<name>A0A6J4PQ11_9ACTN</name>
<dbReference type="InterPro" id="IPR016035">
    <property type="entry name" value="Acyl_Trfase/lysoPLipase"/>
</dbReference>
<dbReference type="GO" id="GO:0016787">
    <property type="term" value="F:hydrolase activity"/>
    <property type="evidence" value="ECO:0007669"/>
    <property type="project" value="UniProtKB-UniRule"/>
</dbReference>
<dbReference type="PANTHER" id="PTHR46394">
    <property type="entry name" value="ANNEXIN"/>
    <property type="match status" value="1"/>
</dbReference>
<feature type="active site" description="Proton acceptor" evidence="2">
    <location>
        <position position="229"/>
    </location>
</feature>
<feature type="active site" description="Nucleophile" evidence="2">
    <location>
        <position position="73"/>
    </location>
</feature>
<feature type="domain" description="PNPLA" evidence="3">
    <location>
        <begin position="40"/>
        <end position="242"/>
    </location>
</feature>
<organism evidence="4">
    <name type="scientific">uncultured Rubrobacteraceae bacterium</name>
    <dbReference type="NCBI Taxonomy" id="349277"/>
    <lineage>
        <taxon>Bacteria</taxon>
        <taxon>Bacillati</taxon>
        <taxon>Actinomycetota</taxon>
        <taxon>Rubrobacteria</taxon>
        <taxon>Rubrobacterales</taxon>
        <taxon>Rubrobacteraceae</taxon>
        <taxon>environmental samples</taxon>
    </lineage>
</organism>
<dbReference type="PANTHER" id="PTHR46394:SF1">
    <property type="entry name" value="PNPLA DOMAIN-CONTAINING PROTEIN"/>
    <property type="match status" value="1"/>
</dbReference>
<dbReference type="PROSITE" id="PS51635">
    <property type="entry name" value="PNPLA"/>
    <property type="match status" value="1"/>
</dbReference>
<reference evidence="4" key="1">
    <citation type="submission" date="2020-02" db="EMBL/GenBank/DDBJ databases">
        <authorList>
            <person name="Meier V. D."/>
        </authorList>
    </citation>
    <scope>NUCLEOTIDE SEQUENCE</scope>
    <source>
        <strain evidence="4">AVDCRST_MAG03</strain>
    </source>
</reference>
<dbReference type="SUPFAM" id="SSF52151">
    <property type="entry name" value="FabD/lysophospholipase-like"/>
    <property type="match status" value="1"/>
</dbReference>
<dbReference type="CDD" id="cd07207">
    <property type="entry name" value="Pat_ExoU_VipD_like"/>
    <property type="match status" value="1"/>
</dbReference>
<keyword evidence="2" id="KW-0442">Lipid degradation</keyword>
<evidence type="ECO:0000313" key="4">
    <source>
        <dbReference type="EMBL" id="CAA9418752.1"/>
    </source>
</evidence>
<dbReference type="Pfam" id="PF01734">
    <property type="entry name" value="Patatin"/>
    <property type="match status" value="1"/>
</dbReference>
<dbReference type="InterPro" id="IPR052580">
    <property type="entry name" value="Lipid_Hydrolase"/>
</dbReference>
<evidence type="ECO:0000256" key="1">
    <source>
        <dbReference type="ARBA" id="ARBA00023098"/>
    </source>
</evidence>
<sequence length="367" mass="40284">MGWLCRRGVDEEAAGVAASRRKDGEMTGSGAGSRNGYVDLVFEGGGVKGIALVGAFSVLEERGYEPQNMAGASAGAIVAALISAGYDAEELKEVVANLDYDRFKDQAIEDRLPMGGTLSILKDLGIYEGEAFEEWMRGLLEARDVRTFRDLVRREDVDLKYRYKLQVIASDVTERRLLVLPRDAPSLGIERPDDLDVARAVRMSMSIPIFFEPVRFTNRRTNQEHLIVDGGMLSNFPVWLFDADEPQWPTIGMKLTRKPEAPIGGELSEPVPRGGVTQVIGYLRSLVDTMMAAHDRLYVEQHNFDERTIGIDTLGVGTTEFDLSPDRALELFDSGRAAAGEFLSRAAVADPIRSRAVSRSAQGPGPT</sequence>
<dbReference type="InterPro" id="IPR002641">
    <property type="entry name" value="PNPLA_dom"/>
</dbReference>
<keyword evidence="1 2" id="KW-0443">Lipid metabolism</keyword>
<feature type="short sequence motif" description="GXGXXG" evidence="2">
    <location>
        <begin position="44"/>
        <end position="49"/>
    </location>
</feature>
<evidence type="ECO:0000256" key="2">
    <source>
        <dbReference type="PROSITE-ProRule" id="PRU01161"/>
    </source>
</evidence>
<feature type="short sequence motif" description="GXSXG" evidence="2">
    <location>
        <begin position="71"/>
        <end position="75"/>
    </location>
</feature>
<dbReference type="Gene3D" id="3.40.1090.10">
    <property type="entry name" value="Cytosolic phospholipase A2 catalytic domain"/>
    <property type="match status" value="2"/>
</dbReference>
<feature type="short sequence motif" description="DGA/G" evidence="2">
    <location>
        <begin position="229"/>
        <end position="231"/>
    </location>
</feature>